<evidence type="ECO:0000256" key="1">
    <source>
        <dbReference type="ARBA" id="ARBA00007169"/>
    </source>
</evidence>
<dbReference type="InterPro" id="IPR001031">
    <property type="entry name" value="Thioesterase"/>
</dbReference>
<dbReference type="AlphaFoldDB" id="W5VFK3"/>
<dbReference type="GO" id="GO:0016787">
    <property type="term" value="F:hydrolase activity"/>
    <property type="evidence" value="ECO:0007669"/>
    <property type="project" value="UniProtKB-KW"/>
</dbReference>
<dbReference type="SMART" id="SM00824">
    <property type="entry name" value="PKS_TE"/>
    <property type="match status" value="1"/>
</dbReference>
<dbReference type="SUPFAM" id="SSF53474">
    <property type="entry name" value="alpha/beta-Hydrolases"/>
    <property type="match status" value="1"/>
</dbReference>
<protein>
    <submittedName>
        <fullName evidence="4">Thioesterase</fullName>
    </submittedName>
</protein>
<dbReference type="Pfam" id="PF00975">
    <property type="entry name" value="Thioesterase"/>
    <property type="match status" value="1"/>
</dbReference>
<dbReference type="InterPro" id="IPR029058">
    <property type="entry name" value="AB_hydrolase_fold"/>
</dbReference>
<dbReference type="EMBL" id="KF301601">
    <property type="protein sequence ID" value="AHH53515.1"/>
    <property type="molecule type" value="Genomic_DNA"/>
</dbReference>
<dbReference type="InterPro" id="IPR012223">
    <property type="entry name" value="TEII"/>
</dbReference>
<dbReference type="PANTHER" id="PTHR11487">
    <property type="entry name" value="THIOESTERASE"/>
    <property type="match status" value="1"/>
</dbReference>
<organism evidence="4">
    <name type="scientific">Saccharomonospora piscinae</name>
    <dbReference type="NCBI Taxonomy" id="687388"/>
    <lineage>
        <taxon>Bacteria</taxon>
        <taxon>Bacillati</taxon>
        <taxon>Actinomycetota</taxon>
        <taxon>Actinomycetes</taxon>
        <taxon>Pseudonocardiales</taxon>
        <taxon>Pseudonocardiaceae</taxon>
        <taxon>Saccharomonospora</taxon>
    </lineage>
</organism>
<evidence type="ECO:0000256" key="2">
    <source>
        <dbReference type="ARBA" id="ARBA00022801"/>
    </source>
</evidence>
<name>W5VFK3_SACPI</name>
<accession>W5VFK3</accession>
<dbReference type="GO" id="GO:0008610">
    <property type="term" value="P:lipid biosynthetic process"/>
    <property type="evidence" value="ECO:0007669"/>
    <property type="project" value="TreeGrafter"/>
</dbReference>
<dbReference type="PANTHER" id="PTHR11487:SF0">
    <property type="entry name" value="S-ACYL FATTY ACID SYNTHASE THIOESTERASE, MEDIUM CHAIN"/>
    <property type="match status" value="1"/>
</dbReference>
<dbReference type="Gene3D" id="3.40.50.1820">
    <property type="entry name" value="alpha/beta hydrolase"/>
    <property type="match status" value="1"/>
</dbReference>
<reference evidence="4" key="1">
    <citation type="journal article" date="2014" name="Proc. Natl. Acad. Sci. U.S.A.">
        <title>Direct cloning and refactoring of a silent lipopeptide biosynthetic gene cluster yields the antibiotic taromycin A.</title>
        <authorList>
            <person name="Yamanaka K."/>
            <person name="Reynolds K.A."/>
            <person name="Kersten R.D."/>
            <person name="Ryan K.S."/>
            <person name="Gonzalez D.J."/>
            <person name="Nizet V."/>
            <person name="Dorrestein P.C."/>
            <person name="Moore B.S."/>
        </authorList>
    </citation>
    <scope>NUCLEOTIDE SEQUENCE</scope>
    <source>
        <strain evidence="4">CNQ490</strain>
    </source>
</reference>
<evidence type="ECO:0000259" key="3">
    <source>
        <dbReference type="SMART" id="SM00824"/>
    </source>
</evidence>
<keyword evidence="2" id="KW-0378">Hydrolase</keyword>
<dbReference type="RefSeq" id="WP_051473469.1">
    <property type="nucleotide sequence ID" value="NZ_AZUM01000009.1"/>
</dbReference>
<proteinExistence type="inferred from homology"/>
<sequence length="247" mass="26929">MNDTWLRGRQQGHAGRVELVCFPHAGGSASYFHPFSKHLSPAIAVTAVQYPGRQDRINEDGFADVVDAADAVAGELETAPGPIVLFGHSMGALIAFETAHRLRDRGVAPVALVVSGSRPPHLADDRGVHRLSAEDLIAEIRRLTGTSDSLLADDEFVEMMLPTIRSDYRATETYVPQPRAALDLPIHVHIGDRDDNVSRAEADEWRKHTTAEVRVSVHEGGHFYLNDRMDVLGEAISALLEPSSPCS</sequence>
<comment type="similarity">
    <text evidence="1">Belongs to the thioesterase family.</text>
</comment>
<dbReference type="InterPro" id="IPR020802">
    <property type="entry name" value="TesA-like"/>
</dbReference>
<feature type="domain" description="Thioesterase TesA-like" evidence="3">
    <location>
        <begin position="20"/>
        <end position="240"/>
    </location>
</feature>
<evidence type="ECO:0000313" key="4">
    <source>
        <dbReference type="EMBL" id="AHH53515.1"/>
    </source>
</evidence>